<feature type="domain" description="Aminotransferase class V" evidence="1">
    <location>
        <begin position="29"/>
        <end position="389"/>
    </location>
</feature>
<reference evidence="2 3" key="1">
    <citation type="submission" date="2018-06" db="EMBL/GenBank/DDBJ databases">
        <title>Sphaerisporangium craniellae sp. nov., isolated from a marine sponge in the South China Sea.</title>
        <authorList>
            <person name="Li L."/>
        </authorList>
    </citation>
    <scope>NUCLEOTIDE SEQUENCE [LARGE SCALE GENOMIC DNA]</scope>
    <source>
        <strain evidence="2 3">LHW63015</strain>
    </source>
</reference>
<name>A0A366LZL3_9ACTN</name>
<evidence type="ECO:0000313" key="3">
    <source>
        <dbReference type="Proteomes" id="UP000253303"/>
    </source>
</evidence>
<protein>
    <submittedName>
        <fullName evidence="2">Aminotransferase</fullName>
    </submittedName>
</protein>
<sequence>MKAMNHPILDIDALRADTPATATLLHANNAGSSLQPRQVTETVLDHLALEQRRGGYEAAIEREGERAAVYDDIARLIGALPHQIALTDSATRAWNLAFAAVPFEPGDRILTSMAEYASNYIAFLQLQERMPVTVTPVPNDETGQLSVSALAGLLDDRVRLVAVTHIPTSGGLVNPAAAIGEVVAESPALFLLDACQSVGQMPIDVRELRADLLTTTGRKYLRGPRGTGFLYVGDTALDRLRPPVTDLFGARWTSRGGYTLRTDARRFELYESNIAAALGLGAAARYAAEVGPQAAWSRIRALAERLRAALGGEPGVTVVDQGEVRCGIVTFTVRDREPIALVGRLRRQNINIWHSSVESTRLDMEDRGLRSVVRASVHYFNTEQEIDRLAEAIGAAR</sequence>
<dbReference type="PANTHER" id="PTHR43586:SF24">
    <property type="entry name" value="BLR4730 PROTEIN"/>
    <property type="match status" value="1"/>
</dbReference>
<keyword evidence="2" id="KW-0032">Aminotransferase</keyword>
<evidence type="ECO:0000259" key="1">
    <source>
        <dbReference type="Pfam" id="PF00266"/>
    </source>
</evidence>
<dbReference type="InterPro" id="IPR015421">
    <property type="entry name" value="PyrdxlP-dep_Trfase_major"/>
</dbReference>
<keyword evidence="2" id="KW-0808">Transferase</keyword>
<dbReference type="Pfam" id="PF00266">
    <property type="entry name" value="Aminotran_5"/>
    <property type="match status" value="1"/>
</dbReference>
<keyword evidence="3" id="KW-1185">Reference proteome</keyword>
<dbReference type="Gene3D" id="3.40.640.10">
    <property type="entry name" value="Type I PLP-dependent aspartate aminotransferase-like (Major domain)"/>
    <property type="match status" value="1"/>
</dbReference>
<dbReference type="InterPro" id="IPR000192">
    <property type="entry name" value="Aminotrans_V_dom"/>
</dbReference>
<dbReference type="AlphaFoldDB" id="A0A366LZL3"/>
<evidence type="ECO:0000313" key="2">
    <source>
        <dbReference type="EMBL" id="RBQ19371.1"/>
    </source>
</evidence>
<gene>
    <name evidence="2" type="ORF">DP939_15730</name>
</gene>
<comment type="caution">
    <text evidence="2">The sequence shown here is derived from an EMBL/GenBank/DDBJ whole genome shotgun (WGS) entry which is preliminary data.</text>
</comment>
<dbReference type="SUPFAM" id="SSF53383">
    <property type="entry name" value="PLP-dependent transferases"/>
    <property type="match status" value="1"/>
</dbReference>
<dbReference type="InterPro" id="IPR015422">
    <property type="entry name" value="PyrdxlP-dep_Trfase_small"/>
</dbReference>
<organism evidence="2 3">
    <name type="scientific">Spongiactinospora rosea</name>
    <dbReference type="NCBI Taxonomy" id="2248750"/>
    <lineage>
        <taxon>Bacteria</taxon>
        <taxon>Bacillati</taxon>
        <taxon>Actinomycetota</taxon>
        <taxon>Actinomycetes</taxon>
        <taxon>Streptosporangiales</taxon>
        <taxon>Streptosporangiaceae</taxon>
        <taxon>Spongiactinospora</taxon>
    </lineage>
</organism>
<dbReference type="Proteomes" id="UP000253303">
    <property type="component" value="Unassembled WGS sequence"/>
</dbReference>
<dbReference type="OrthoDB" id="9808002at2"/>
<dbReference type="GO" id="GO:0008483">
    <property type="term" value="F:transaminase activity"/>
    <property type="evidence" value="ECO:0007669"/>
    <property type="project" value="UniProtKB-KW"/>
</dbReference>
<accession>A0A366LZL3</accession>
<dbReference type="InterPro" id="IPR015424">
    <property type="entry name" value="PyrdxlP-dep_Trfase"/>
</dbReference>
<dbReference type="EMBL" id="QMEY01000005">
    <property type="protein sequence ID" value="RBQ19371.1"/>
    <property type="molecule type" value="Genomic_DNA"/>
</dbReference>
<dbReference type="Gene3D" id="3.90.1150.10">
    <property type="entry name" value="Aspartate Aminotransferase, domain 1"/>
    <property type="match status" value="1"/>
</dbReference>
<proteinExistence type="predicted"/>
<dbReference type="PANTHER" id="PTHR43586">
    <property type="entry name" value="CYSTEINE DESULFURASE"/>
    <property type="match status" value="1"/>
</dbReference>